<dbReference type="GO" id="GO:0005886">
    <property type="term" value="C:plasma membrane"/>
    <property type="evidence" value="ECO:0007669"/>
    <property type="project" value="UniProtKB-SubCell"/>
</dbReference>
<evidence type="ECO:0000256" key="3">
    <source>
        <dbReference type="ARBA" id="ARBA00022692"/>
    </source>
</evidence>
<dbReference type="Proteomes" id="UP000002315">
    <property type="component" value="Chromosome"/>
</dbReference>
<keyword evidence="3 6" id="KW-0812">Transmembrane</keyword>
<keyword evidence="9" id="KW-1185">Reference proteome</keyword>
<evidence type="ECO:0000313" key="8">
    <source>
        <dbReference type="EMBL" id="ADP77595.1"/>
    </source>
</evidence>
<protein>
    <recommendedName>
        <fullName evidence="7">PDGLE domain-containing protein</fullName>
    </recommendedName>
</protein>
<feature type="domain" description="PDGLE" evidence="7">
    <location>
        <begin position="6"/>
        <end position="87"/>
    </location>
</feature>
<dbReference type="OrthoDB" id="142687at2157"/>
<gene>
    <name evidence="8" type="ordered locus">Mfer_0796</name>
</gene>
<keyword evidence="4 6" id="KW-1133">Transmembrane helix</keyword>
<feature type="transmembrane region" description="Helical" evidence="6">
    <location>
        <begin position="61"/>
        <end position="88"/>
    </location>
</feature>
<evidence type="ECO:0000256" key="2">
    <source>
        <dbReference type="ARBA" id="ARBA00022475"/>
    </source>
</evidence>
<evidence type="ECO:0000256" key="4">
    <source>
        <dbReference type="ARBA" id="ARBA00022989"/>
    </source>
</evidence>
<keyword evidence="5 6" id="KW-0472">Membrane</keyword>
<evidence type="ECO:0000313" key="9">
    <source>
        <dbReference type="Proteomes" id="UP000002315"/>
    </source>
</evidence>
<dbReference type="STRING" id="523846.Mfer_0796"/>
<organism evidence="8 9">
    <name type="scientific">Methanothermus fervidus (strain ATCC 43054 / DSM 2088 / JCM 10308 / V24 S)</name>
    <dbReference type="NCBI Taxonomy" id="523846"/>
    <lineage>
        <taxon>Archaea</taxon>
        <taxon>Methanobacteriati</taxon>
        <taxon>Methanobacteriota</taxon>
        <taxon>Methanomada group</taxon>
        <taxon>Methanobacteria</taxon>
        <taxon>Methanobacteriales</taxon>
        <taxon>Methanothermaceae</taxon>
        <taxon>Methanothermus</taxon>
    </lineage>
</organism>
<dbReference type="KEGG" id="mfv:Mfer_0796"/>
<dbReference type="Pfam" id="PF13190">
    <property type="entry name" value="PDGLE"/>
    <property type="match status" value="1"/>
</dbReference>
<dbReference type="EMBL" id="CP002278">
    <property type="protein sequence ID" value="ADP77595.1"/>
    <property type="molecule type" value="Genomic_DNA"/>
</dbReference>
<accession>E3GZ63</accession>
<sequence>MKDTHKIIIVGLVISLIICCLSPFLASQNPDGLEKTAELVKAGEGTRFHQPPMPDYEIPGLGTIGSVLALVIGTIIVFAIAYGVAIVAGKRKA</sequence>
<evidence type="ECO:0000256" key="6">
    <source>
        <dbReference type="SAM" id="Phobius"/>
    </source>
</evidence>
<evidence type="ECO:0000256" key="5">
    <source>
        <dbReference type="ARBA" id="ARBA00023136"/>
    </source>
</evidence>
<evidence type="ECO:0000259" key="7">
    <source>
        <dbReference type="Pfam" id="PF13190"/>
    </source>
</evidence>
<keyword evidence="2" id="KW-1003">Cell membrane</keyword>
<dbReference type="InterPro" id="IPR025937">
    <property type="entry name" value="PDGLE_dom"/>
</dbReference>
<comment type="subcellular location">
    <subcellularLocation>
        <location evidence="1">Cell membrane</location>
    </subcellularLocation>
</comment>
<dbReference type="AlphaFoldDB" id="E3GZ63"/>
<dbReference type="HOGENOM" id="CLU_137910_1_0_2"/>
<proteinExistence type="predicted"/>
<reference evidence="8 9" key="1">
    <citation type="journal article" date="2010" name="Stand. Genomic Sci.">
        <title>Complete genome sequence of Methanothermus fervidus type strain (V24S).</title>
        <authorList>
            <person name="Anderson I."/>
            <person name="Djao O.D."/>
            <person name="Misra M."/>
            <person name="Chertkov O."/>
            <person name="Nolan M."/>
            <person name="Lucas S."/>
            <person name="Lapidus A."/>
            <person name="Del Rio T.G."/>
            <person name="Tice H."/>
            <person name="Cheng J.F."/>
            <person name="Tapia R."/>
            <person name="Han C."/>
            <person name="Goodwin L."/>
            <person name="Pitluck S."/>
            <person name="Liolios K."/>
            <person name="Ivanova N."/>
            <person name="Mavromatis K."/>
            <person name="Mikhailova N."/>
            <person name="Pati A."/>
            <person name="Brambilla E."/>
            <person name="Chen A."/>
            <person name="Palaniappan K."/>
            <person name="Land M."/>
            <person name="Hauser L."/>
            <person name="Chang Y.J."/>
            <person name="Jeffries C.D."/>
            <person name="Sikorski J."/>
            <person name="Spring S."/>
            <person name="Rohde M."/>
            <person name="Eichinger K."/>
            <person name="Huber H."/>
            <person name="Wirth R."/>
            <person name="Goker M."/>
            <person name="Detter J.C."/>
            <person name="Woyke T."/>
            <person name="Bristow J."/>
            <person name="Eisen J.A."/>
            <person name="Markowitz V."/>
            <person name="Hugenholtz P."/>
            <person name="Klenk H.P."/>
            <person name="Kyrpides N.C."/>
        </authorList>
    </citation>
    <scope>NUCLEOTIDE SEQUENCE [LARGE SCALE GENOMIC DNA]</scope>
    <source>
        <strain evidence="9">ATCC 43054 / DSM 2088 / JCM 10308 / V24 S</strain>
    </source>
</reference>
<feature type="transmembrane region" description="Helical" evidence="6">
    <location>
        <begin position="7"/>
        <end position="26"/>
    </location>
</feature>
<name>E3GZ63_METFV</name>
<evidence type="ECO:0000256" key="1">
    <source>
        <dbReference type="ARBA" id="ARBA00004236"/>
    </source>
</evidence>